<sequence>MVSKGKVLAWTENFFCLILIMVLSLLIILLVQQEKNGGEAPSFKGYKMMIVLSGSMRPTFDTGALLVVKRVDPQTITRGEIITYQDTEDTRRLITHRVIQVVREGEQTFFVTKGDANETRDFAPVPEQNVVGRVNLSIPYLGYVIEFSHSRLGWALFIFLPVLLAIAGEFWVIYQLSGGEKTVKKMN</sequence>
<dbReference type="InterPro" id="IPR036286">
    <property type="entry name" value="LexA/Signal_pep-like_sf"/>
</dbReference>
<dbReference type="PANTHER" id="PTHR10806">
    <property type="entry name" value="SIGNAL PEPTIDASE COMPLEX CATALYTIC SUBUNIT SEC11"/>
    <property type="match status" value="1"/>
</dbReference>
<dbReference type="GO" id="GO:0006465">
    <property type="term" value="P:signal peptide processing"/>
    <property type="evidence" value="ECO:0007669"/>
    <property type="project" value="UniProtKB-UniRule"/>
</dbReference>
<proteinExistence type="predicted"/>
<keyword evidence="2 6" id="KW-0812">Transmembrane</keyword>
<dbReference type="OrthoDB" id="1648066at2"/>
<comment type="subcellular location">
    <subcellularLocation>
        <location evidence="1">Membrane</location>
    </subcellularLocation>
</comment>
<feature type="transmembrane region" description="Helical" evidence="6">
    <location>
        <begin position="12"/>
        <end position="31"/>
    </location>
</feature>
<dbReference type="EMBL" id="CP017634">
    <property type="protein sequence ID" value="ATW25938.1"/>
    <property type="molecule type" value="Genomic_DNA"/>
</dbReference>
<dbReference type="NCBIfam" id="TIGR02228">
    <property type="entry name" value="sigpep_I_arch"/>
    <property type="match status" value="1"/>
</dbReference>
<organism evidence="7 8">
    <name type="scientific">Formimonas warabiya</name>
    <dbReference type="NCBI Taxonomy" id="1761012"/>
    <lineage>
        <taxon>Bacteria</taxon>
        <taxon>Bacillati</taxon>
        <taxon>Bacillota</taxon>
        <taxon>Clostridia</taxon>
        <taxon>Eubacteriales</taxon>
        <taxon>Peptococcaceae</taxon>
        <taxon>Candidatus Formimonas</taxon>
    </lineage>
</organism>
<evidence type="ECO:0000256" key="3">
    <source>
        <dbReference type="ARBA" id="ARBA00022989"/>
    </source>
</evidence>
<dbReference type="Proteomes" id="UP000323521">
    <property type="component" value="Chromosome"/>
</dbReference>
<evidence type="ECO:0000313" key="7">
    <source>
        <dbReference type="EMBL" id="ATW25938.1"/>
    </source>
</evidence>
<dbReference type="GO" id="GO:0016020">
    <property type="term" value="C:membrane"/>
    <property type="evidence" value="ECO:0007669"/>
    <property type="project" value="UniProtKB-SubCell"/>
</dbReference>
<feature type="transmembrane region" description="Helical" evidence="6">
    <location>
        <begin position="152"/>
        <end position="174"/>
    </location>
</feature>
<evidence type="ECO:0000256" key="5">
    <source>
        <dbReference type="NCBIfam" id="TIGR02228"/>
    </source>
</evidence>
<keyword evidence="8" id="KW-1185">Reference proteome</keyword>
<dbReference type="KEGG" id="fwa:DCMF_15185"/>
<dbReference type="PRINTS" id="PR00728">
    <property type="entry name" value="SIGNALPTASE"/>
</dbReference>
<dbReference type="GO" id="GO:0004252">
    <property type="term" value="F:serine-type endopeptidase activity"/>
    <property type="evidence" value="ECO:0007669"/>
    <property type="project" value="UniProtKB-UniRule"/>
</dbReference>
<evidence type="ECO:0000256" key="4">
    <source>
        <dbReference type="ARBA" id="ARBA00023136"/>
    </source>
</evidence>
<dbReference type="CDD" id="cd06530">
    <property type="entry name" value="S26_SPase_I"/>
    <property type="match status" value="1"/>
</dbReference>
<gene>
    <name evidence="7" type="ORF">DCMF_15185</name>
</gene>
<keyword evidence="3 6" id="KW-1133">Transmembrane helix</keyword>
<dbReference type="AlphaFoldDB" id="A0A3G1KTZ0"/>
<keyword evidence="4 6" id="KW-0472">Membrane</keyword>
<dbReference type="SUPFAM" id="SSF51306">
    <property type="entry name" value="LexA/Signal peptidase"/>
    <property type="match status" value="1"/>
</dbReference>
<evidence type="ECO:0000256" key="6">
    <source>
        <dbReference type="SAM" id="Phobius"/>
    </source>
</evidence>
<dbReference type="Gene3D" id="2.10.109.10">
    <property type="entry name" value="Umud Fragment, subunit A"/>
    <property type="match status" value="1"/>
</dbReference>
<dbReference type="GO" id="GO:0009003">
    <property type="term" value="F:signal peptidase activity"/>
    <property type="evidence" value="ECO:0007669"/>
    <property type="project" value="UniProtKB-EC"/>
</dbReference>
<dbReference type="RefSeq" id="WP_148135203.1">
    <property type="nucleotide sequence ID" value="NZ_CP017634.1"/>
</dbReference>
<reference evidence="7 8" key="1">
    <citation type="submission" date="2016-10" db="EMBL/GenBank/DDBJ databases">
        <title>Complete Genome Sequence of Peptococcaceae strain DCMF.</title>
        <authorList>
            <person name="Edwards R.J."/>
            <person name="Holland S.I."/>
            <person name="Deshpande N.P."/>
            <person name="Wong Y.K."/>
            <person name="Ertan H."/>
            <person name="Manefield M."/>
            <person name="Russell T.L."/>
            <person name="Lee M.J."/>
        </authorList>
    </citation>
    <scope>NUCLEOTIDE SEQUENCE [LARGE SCALE GENOMIC DNA]</scope>
    <source>
        <strain evidence="7 8">DCMF</strain>
    </source>
</reference>
<dbReference type="InterPro" id="IPR001733">
    <property type="entry name" value="Peptidase_S26B"/>
</dbReference>
<evidence type="ECO:0000256" key="2">
    <source>
        <dbReference type="ARBA" id="ARBA00022692"/>
    </source>
</evidence>
<dbReference type="PANTHER" id="PTHR10806:SF6">
    <property type="entry name" value="SIGNAL PEPTIDASE COMPLEX CATALYTIC SUBUNIT SEC11"/>
    <property type="match status" value="1"/>
</dbReference>
<evidence type="ECO:0000313" key="8">
    <source>
        <dbReference type="Proteomes" id="UP000323521"/>
    </source>
</evidence>
<accession>A0A3G1KTZ0</accession>
<dbReference type="EC" id="3.4.21.89" evidence="5"/>
<name>A0A3G1KTZ0_FORW1</name>
<dbReference type="InterPro" id="IPR019533">
    <property type="entry name" value="Peptidase_S26"/>
</dbReference>
<evidence type="ECO:0000256" key="1">
    <source>
        <dbReference type="ARBA" id="ARBA00004370"/>
    </source>
</evidence>
<protein>
    <recommendedName>
        <fullName evidence="5">Signal peptidase I</fullName>
        <ecNumber evidence="5">3.4.21.89</ecNumber>
    </recommendedName>
</protein>